<protein>
    <recommendedName>
        <fullName evidence="10">E3 ubiquitin-protein ligase</fullName>
        <ecNumber evidence="10">2.3.2.27</ecNumber>
    </recommendedName>
</protein>
<comment type="function">
    <text evidence="10">Ubiquitin ligase protein which is a component of the N-end rule pathway. Recognizes and binds to proteins bearing specific N-terminal residues that are destabilizing according to the N-end rule, leading to their ubiquitination and subsequent degradation.</text>
</comment>
<evidence type="ECO:0000313" key="13">
    <source>
        <dbReference type="Proteomes" id="UP000276133"/>
    </source>
</evidence>
<dbReference type="SMART" id="SM00396">
    <property type="entry name" value="ZnF_UBR1"/>
    <property type="match status" value="1"/>
</dbReference>
<dbReference type="FunFam" id="2.10.110.30:FF:000001">
    <property type="entry name" value="E3 ubiquitin-protein ligase UBR2 isoform 1"/>
    <property type="match status" value="1"/>
</dbReference>
<accession>A0A3M7SRS0</accession>
<evidence type="ECO:0000256" key="4">
    <source>
        <dbReference type="ARBA" id="ARBA00022723"/>
    </source>
</evidence>
<evidence type="ECO:0000256" key="7">
    <source>
        <dbReference type="ARBA" id="ARBA00022833"/>
    </source>
</evidence>
<evidence type="ECO:0000256" key="8">
    <source>
        <dbReference type="ARBA" id="ARBA00046341"/>
    </source>
</evidence>
<dbReference type="InterPro" id="IPR003769">
    <property type="entry name" value="ClpS_core"/>
</dbReference>
<evidence type="ECO:0000259" key="11">
    <source>
        <dbReference type="PROSITE" id="PS51157"/>
    </source>
</evidence>
<evidence type="ECO:0000256" key="6">
    <source>
        <dbReference type="ARBA" id="ARBA00022786"/>
    </source>
</evidence>
<dbReference type="PANTHER" id="PTHR21497">
    <property type="entry name" value="UBIQUITIN LIGASE E3 ALPHA-RELATED"/>
    <property type="match status" value="1"/>
</dbReference>
<dbReference type="PANTHER" id="PTHR21497:SF24">
    <property type="entry name" value="E3 UBIQUITIN-PROTEIN LIGASE UBR1"/>
    <property type="match status" value="1"/>
</dbReference>
<dbReference type="GO" id="GO:0008270">
    <property type="term" value="F:zinc ion binding"/>
    <property type="evidence" value="ECO:0007669"/>
    <property type="project" value="UniProtKB-UniRule"/>
</dbReference>
<dbReference type="Pfam" id="PF02617">
    <property type="entry name" value="ClpS"/>
    <property type="match status" value="1"/>
</dbReference>
<dbReference type="GO" id="GO:0016874">
    <property type="term" value="F:ligase activity"/>
    <property type="evidence" value="ECO:0007669"/>
    <property type="project" value="UniProtKB-KW"/>
</dbReference>
<evidence type="ECO:0000313" key="12">
    <source>
        <dbReference type="EMBL" id="RNA38493.1"/>
    </source>
</evidence>
<dbReference type="UniPathway" id="UPA00143"/>
<keyword evidence="7 10" id="KW-0862">Zinc</keyword>
<evidence type="ECO:0000256" key="2">
    <source>
        <dbReference type="ARBA" id="ARBA00004906"/>
    </source>
</evidence>
<comment type="pathway">
    <text evidence="2 10">Protein modification; protein ubiquitination.</text>
</comment>
<dbReference type="STRING" id="10195.A0A3M7SRS0"/>
<evidence type="ECO:0000256" key="10">
    <source>
        <dbReference type="RuleBase" id="RU366018"/>
    </source>
</evidence>
<dbReference type="InterPro" id="IPR039164">
    <property type="entry name" value="UBR1-like"/>
</dbReference>
<dbReference type="Gene3D" id="2.10.110.30">
    <property type="match status" value="1"/>
</dbReference>
<evidence type="ECO:0000256" key="5">
    <source>
        <dbReference type="ARBA" id="ARBA00022771"/>
    </source>
</evidence>
<dbReference type="EMBL" id="REGN01000864">
    <property type="protein sequence ID" value="RNA38493.1"/>
    <property type="molecule type" value="Genomic_DNA"/>
</dbReference>
<name>A0A3M7SRS0_BRAPC</name>
<dbReference type="InterPro" id="IPR003126">
    <property type="entry name" value="Znf_UBR"/>
</dbReference>
<evidence type="ECO:0000256" key="3">
    <source>
        <dbReference type="ARBA" id="ARBA00022679"/>
    </source>
</evidence>
<keyword evidence="6 10" id="KW-0833">Ubl conjugation pathway</keyword>
<dbReference type="GO" id="GO:0071596">
    <property type="term" value="P:ubiquitin-dependent protein catabolic process via the N-end rule pathway"/>
    <property type="evidence" value="ECO:0007669"/>
    <property type="project" value="UniProtKB-UniRule"/>
</dbReference>
<comment type="caution">
    <text evidence="12">The sequence shown here is derived from an EMBL/GenBank/DDBJ whole genome shotgun (WGS) entry which is preliminary data.</text>
</comment>
<dbReference type="InterPro" id="IPR014719">
    <property type="entry name" value="Ribosomal_bL12_C/ClpS-like"/>
</dbReference>
<gene>
    <name evidence="12" type="ORF">BpHYR1_002827</name>
</gene>
<dbReference type="GO" id="GO:0005737">
    <property type="term" value="C:cytoplasm"/>
    <property type="evidence" value="ECO:0007669"/>
    <property type="project" value="TreeGrafter"/>
</dbReference>
<organism evidence="12 13">
    <name type="scientific">Brachionus plicatilis</name>
    <name type="common">Marine rotifer</name>
    <name type="synonym">Brachionus muelleri</name>
    <dbReference type="NCBI Taxonomy" id="10195"/>
    <lineage>
        <taxon>Eukaryota</taxon>
        <taxon>Metazoa</taxon>
        <taxon>Spiralia</taxon>
        <taxon>Gnathifera</taxon>
        <taxon>Rotifera</taxon>
        <taxon>Eurotatoria</taxon>
        <taxon>Monogononta</taxon>
        <taxon>Pseudotrocha</taxon>
        <taxon>Ploima</taxon>
        <taxon>Brachionidae</taxon>
        <taxon>Brachionus</taxon>
    </lineage>
</organism>
<keyword evidence="13" id="KW-1185">Reference proteome</keyword>
<comment type="catalytic activity">
    <reaction evidence="1 10">
        <text>S-ubiquitinyl-[E2 ubiquitin-conjugating enzyme]-L-cysteine + [acceptor protein]-L-lysine = [E2 ubiquitin-conjugating enzyme]-L-cysteine + N(6)-ubiquitinyl-[acceptor protein]-L-lysine.</text>
        <dbReference type="EC" id="2.3.2.27"/>
    </reaction>
</comment>
<dbReference type="OrthoDB" id="26387at2759"/>
<dbReference type="Gene3D" id="3.30.1390.10">
    <property type="match status" value="1"/>
</dbReference>
<evidence type="ECO:0000256" key="9">
    <source>
        <dbReference type="PROSITE-ProRule" id="PRU00508"/>
    </source>
</evidence>
<keyword evidence="3 10" id="KW-0808">Transferase</keyword>
<sequence length="571" mass="66406">MDNFMDDDEEEILTDNDLIEMDENELIYDSQASSSEELNHMDAKSEISETEDQFELTPEHSRLLQLFSLTDHVNGLLSKTGSGDLATFLHNHWKIYAPICFNASDIPKRNMIETDSDNILLRPLEIYLSNSLDSDKYFNELKELEDPPTVCGRVFKSGEPSYFCRECGTDPTCVLCSICFRHSKHRYHKYVMMTSGGGGYCDCGDPEAWKSDPCCELHMPKTINQPLDEDTPQNYYSKLPNDLVERAKQLFSYLLEFVFEVISTNKEELPENLRPRNADDDYVTMLYNDEIHSYEQVVTTLKKVISSDERKAFDYAKIVDKEGRSAIKRSKKSVCDEIKQNIEKTMSGPNSKPLDTKVFHHSLVAHQYFAEKILVWLQKICGFSKGLKNILCEVGTFDDSNNQKIIEKLMINDSVYWKSARTILHQFYISMFFMDSYWKKKFSILFIKNYKIIWNSHVKNPDDTASLTDLTSKYLIEKYNIIQTIMDTMVEHSTTNQQGKLSFPRSRYRSGSEFKRAQSMLFDLKYCLTSAPKIWNDDLRNNYLNGFKSFVDFLKKMHNQFTAKNNTFINK</sequence>
<dbReference type="EC" id="2.3.2.27" evidence="10"/>
<dbReference type="Proteomes" id="UP000276133">
    <property type="component" value="Unassembled WGS sequence"/>
</dbReference>
<dbReference type="GO" id="GO:0000151">
    <property type="term" value="C:ubiquitin ligase complex"/>
    <property type="evidence" value="ECO:0007669"/>
    <property type="project" value="TreeGrafter"/>
</dbReference>
<feature type="zinc finger region" description="UBR-type" evidence="9">
    <location>
        <begin position="149"/>
        <end position="220"/>
    </location>
</feature>
<proteinExistence type="inferred from homology"/>
<keyword evidence="12" id="KW-0436">Ligase</keyword>
<dbReference type="GO" id="GO:0016567">
    <property type="term" value="P:protein ubiquitination"/>
    <property type="evidence" value="ECO:0007669"/>
    <property type="project" value="UniProtKB-UniRule"/>
</dbReference>
<dbReference type="PROSITE" id="PS51157">
    <property type="entry name" value="ZF_UBR"/>
    <property type="match status" value="1"/>
</dbReference>
<evidence type="ECO:0000256" key="1">
    <source>
        <dbReference type="ARBA" id="ARBA00000900"/>
    </source>
</evidence>
<dbReference type="Pfam" id="PF02207">
    <property type="entry name" value="zf-UBR"/>
    <property type="match status" value="1"/>
</dbReference>
<reference evidence="12 13" key="1">
    <citation type="journal article" date="2018" name="Sci. Rep.">
        <title>Genomic signatures of local adaptation to the degree of environmental predictability in rotifers.</title>
        <authorList>
            <person name="Franch-Gras L."/>
            <person name="Hahn C."/>
            <person name="Garcia-Roger E.M."/>
            <person name="Carmona M.J."/>
            <person name="Serra M."/>
            <person name="Gomez A."/>
        </authorList>
    </citation>
    <scope>NUCLEOTIDE SEQUENCE [LARGE SCALE GENOMIC DNA]</scope>
    <source>
        <strain evidence="12">HYR1</strain>
    </source>
</reference>
<keyword evidence="4 10" id="KW-0479">Metal-binding</keyword>
<comment type="similarity">
    <text evidence="8 10">Belongs to the E3 ubiquitin-protein ligase UBR1-like family.</text>
</comment>
<dbReference type="AlphaFoldDB" id="A0A3M7SRS0"/>
<keyword evidence="5 10" id="KW-0863">Zinc-finger</keyword>
<dbReference type="GO" id="GO:0061630">
    <property type="term" value="F:ubiquitin protein ligase activity"/>
    <property type="evidence" value="ECO:0007669"/>
    <property type="project" value="UniProtKB-UniRule"/>
</dbReference>
<dbReference type="CDD" id="cd19672">
    <property type="entry name" value="UBR-box_UBR1_like"/>
    <property type="match status" value="1"/>
</dbReference>
<feature type="domain" description="UBR-type" evidence="11">
    <location>
        <begin position="149"/>
        <end position="220"/>
    </location>
</feature>
<dbReference type="SUPFAM" id="SSF54736">
    <property type="entry name" value="ClpS-like"/>
    <property type="match status" value="1"/>
</dbReference>